<feature type="active site" description="Charge relay system" evidence="6">
    <location>
        <position position="207"/>
    </location>
</feature>
<evidence type="ECO:0000259" key="7">
    <source>
        <dbReference type="Pfam" id="PF02016"/>
    </source>
</evidence>
<dbReference type="PATRIC" id="fig|220754.4.peg.204"/>
<dbReference type="GO" id="GO:0006508">
    <property type="term" value="P:proteolysis"/>
    <property type="evidence" value="ECO:0007669"/>
    <property type="project" value="UniProtKB-KW"/>
</dbReference>
<dbReference type="InterPro" id="IPR027461">
    <property type="entry name" value="Carboxypeptidase_A_C_sf"/>
</dbReference>
<feature type="active site" description="Charge relay system" evidence="6">
    <location>
        <position position="277"/>
    </location>
</feature>
<accession>A0A0C2VVD4</accession>
<dbReference type="GO" id="GO:0008236">
    <property type="term" value="F:serine-type peptidase activity"/>
    <property type="evidence" value="ECO:0007669"/>
    <property type="project" value="UniProtKB-KW"/>
</dbReference>
<keyword evidence="5" id="KW-0720">Serine protease</keyword>
<protein>
    <submittedName>
        <fullName evidence="9">Muramoyltetrapeptide carboxypeptidase</fullName>
    </submittedName>
</protein>
<dbReference type="AlphaFoldDB" id="A0A0C2VVD4"/>
<dbReference type="Gene3D" id="3.40.50.10740">
    <property type="entry name" value="Class I glutamine amidotransferase-like"/>
    <property type="match status" value="1"/>
</dbReference>
<dbReference type="PIRSF" id="PIRSF028757">
    <property type="entry name" value="LD-carboxypeptidase"/>
    <property type="match status" value="1"/>
</dbReference>
<proteinExistence type="inferred from homology"/>
<evidence type="ECO:0000256" key="5">
    <source>
        <dbReference type="ARBA" id="ARBA00022825"/>
    </source>
</evidence>
<comment type="caution">
    <text evidence="9">The sequence shown here is derived from an EMBL/GenBank/DDBJ whole genome shotgun (WGS) entry which is preliminary data.</text>
</comment>
<keyword evidence="3" id="KW-0645">Protease</keyword>
<dbReference type="Pfam" id="PF17676">
    <property type="entry name" value="Peptidase_S66C"/>
    <property type="match status" value="1"/>
</dbReference>
<evidence type="ECO:0000256" key="1">
    <source>
        <dbReference type="ARBA" id="ARBA00010233"/>
    </source>
</evidence>
<evidence type="ECO:0000256" key="6">
    <source>
        <dbReference type="PIRSR" id="PIRSR028757-1"/>
    </source>
</evidence>
<keyword evidence="2 9" id="KW-0121">Carboxypeptidase</keyword>
<dbReference type="GO" id="GO:0004180">
    <property type="term" value="F:carboxypeptidase activity"/>
    <property type="evidence" value="ECO:0007669"/>
    <property type="project" value="UniProtKB-KW"/>
</dbReference>
<dbReference type="InterPro" id="IPR040921">
    <property type="entry name" value="Peptidase_S66C"/>
</dbReference>
<dbReference type="RefSeq" id="WP_041053688.1">
    <property type="nucleotide sequence ID" value="NZ_JXRR01000001.1"/>
</dbReference>
<dbReference type="OrthoDB" id="9807329at2"/>
<dbReference type="SUPFAM" id="SSF141986">
    <property type="entry name" value="LD-carboxypeptidase A C-terminal domain-like"/>
    <property type="match status" value="1"/>
</dbReference>
<dbReference type="InterPro" id="IPR027478">
    <property type="entry name" value="LdcA_N"/>
</dbReference>
<evidence type="ECO:0000313" key="9">
    <source>
        <dbReference type="EMBL" id="KIL52872.1"/>
    </source>
</evidence>
<sequence length="307" mass="33629">MILPKKLKRGDTVGVIAPASPPNQQNLEKSLSFLKELGVNVKMGKYVNEVNGYLAGSDEERLADLHAMFKDPSVQAIICAGGGYGSARIAHSIDYDLIKRNPKIFWGYSDITFLHTAIRQQTGLVTFHGPMLASDVGKEEFHALSKKMFLQLFEPMELHYSEDISPLEVLAEGERVGEIVGGNLSLIQSSLGTPFELDTEGKILFIEDIDEEPYRIDSMLNQLCMAGKLQNACGIVVGDFKNAVPTNDKLSLSLEEVLESYLGNLETPVLKGFKMGHCEPHFSVPLGAKAKLSSKTKTLTIMPGVQS</sequence>
<comment type="similarity">
    <text evidence="1">Belongs to the peptidase S66 family.</text>
</comment>
<dbReference type="Pfam" id="PF02016">
    <property type="entry name" value="Peptidase_S66"/>
    <property type="match status" value="1"/>
</dbReference>
<keyword evidence="10" id="KW-1185">Reference proteome</keyword>
<keyword evidence="4" id="KW-0378">Hydrolase</keyword>
<evidence type="ECO:0000313" key="10">
    <source>
        <dbReference type="Proteomes" id="UP000031972"/>
    </source>
</evidence>
<dbReference type="SUPFAM" id="SSF52317">
    <property type="entry name" value="Class I glutamine amidotransferase-like"/>
    <property type="match status" value="1"/>
</dbReference>
<dbReference type="InterPro" id="IPR040449">
    <property type="entry name" value="Peptidase_S66_N"/>
</dbReference>
<evidence type="ECO:0000259" key="8">
    <source>
        <dbReference type="Pfam" id="PF17676"/>
    </source>
</evidence>
<gene>
    <name evidence="9" type="ORF">KR50_02010</name>
</gene>
<dbReference type="PANTHER" id="PTHR30237">
    <property type="entry name" value="MURAMOYLTETRAPEPTIDE CARBOXYPEPTIDASE"/>
    <property type="match status" value="1"/>
</dbReference>
<dbReference type="Proteomes" id="UP000031972">
    <property type="component" value="Unassembled WGS sequence"/>
</dbReference>
<dbReference type="CDD" id="cd07025">
    <property type="entry name" value="Peptidase_S66"/>
    <property type="match status" value="1"/>
</dbReference>
<dbReference type="Gene3D" id="3.50.30.60">
    <property type="entry name" value="LD-carboxypeptidase A C-terminal domain-like"/>
    <property type="match status" value="1"/>
</dbReference>
<reference evidence="9 10" key="1">
    <citation type="submission" date="2015-01" db="EMBL/GenBank/DDBJ databases">
        <title>Jeotgalibacillus campisalis genome sequencing.</title>
        <authorList>
            <person name="Goh K.M."/>
            <person name="Chan K.-G."/>
            <person name="Yaakop A.S."/>
            <person name="Ee R."/>
            <person name="Gan H.M."/>
            <person name="Chan C.S."/>
        </authorList>
    </citation>
    <scope>NUCLEOTIDE SEQUENCE [LARGE SCALE GENOMIC DNA]</scope>
    <source>
        <strain evidence="9 10">SF-57</strain>
    </source>
</reference>
<feature type="active site" description="Nucleophile" evidence="6">
    <location>
        <position position="109"/>
    </location>
</feature>
<evidence type="ECO:0000256" key="4">
    <source>
        <dbReference type="ARBA" id="ARBA00022801"/>
    </source>
</evidence>
<feature type="domain" description="LD-carboxypeptidase C-terminal" evidence="8">
    <location>
        <begin position="177"/>
        <end position="292"/>
    </location>
</feature>
<dbReference type="EMBL" id="JXRR01000001">
    <property type="protein sequence ID" value="KIL52872.1"/>
    <property type="molecule type" value="Genomic_DNA"/>
</dbReference>
<feature type="domain" description="LD-carboxypeptidase N-terminal" evidence="7">
    <location>
        <begin position="13"/>
        <end position="129"/>
    </location>
</feature>
<dbReference type="InterPro" id="IPR003507">
    <property type="entry name" value="S66_fam"/>
</dbReference>
<evidence type="ECO:0000256" key="3">
    <source>
        <dbReference type="ARBA" id="ARBA00022670"/>
    </source>
</evidence>
<dbReference type="InterPro" id="IPR029062">
    <property type="entry name" value="Class_I_gatase-like"/>
</dbReference>
<organism evidence="9 10">
    <name type="scientific">Jeotgalibacillus campisalis</name>
    <dbReference type="NCBI Taxonomy" id="220754"/>
    <lineage>
        <taxon>Bacteria</taxon>
        <taxon>Bacillati</taxon>
        <taxon>Bacillota</taxon>
        <taxon>Bacilli</taxon>
        <taxon>Bacillales</taxon>
        <taxon>Caryophanaceae</taxon>
        <taxon>Jeotgalibacillus</taxon>
    </lineage>
</organism>
<name>A0A0C2VVD4_9BACL</name>
<dbReference type="PANTHER" id="PTHR30237:SF2">
    <property type="entry name" value="MUREIN TETRAPEPTIDE CARBOXYPEPTIDASE"/>
    <property type="match status" value="1"/>
</dbReference>
<evidence type="ECO:0000256" key="2">
    <source>
        <dbReference type="ARBA" id="ARBA00022645"/>
    </source>
</evidence>